<dbReference type="InterPro" id="IPR021109">
    <property type="entry name" value="Peptidase_aspartic_dom_sf"/>
</dbReference>
<dbReference type="InterPro" id="IPR001969">
    <property type="entry name" value="Aspartic_peptidase_AS"/>
</dbReference>
<name>A0A8K0DK36_IGNLU</name>
<protein>
    <recommendedName>
        <fullName evidence="1">Retrotransposon gag domain-containing protein</fullName>
    </recommendedName>
</protein>
<dbReference type="Proteomes" id="UP000801492">
    <property type="component" value="Unassembled WGS sequence"/>
</dbReference>
<evidence type="ECO:0000313" key="2">
    <source>
        <dbReference type="EMBL" id="KAF2904702.1"/>
    </source>
</evidence>
<dbReference type="EMBL" id="VTPC01000703">
    <property type="protein sequence ID" value="KAF2904702.1"/>
    <property type="molecule type" value="Genomic_DNA"/>
</dbReference>
<evidence type="ECO:0000259" key="1">
    <source>
        <dbReference type="Pfam" id="PF03732"/>
    </source>
</evidence>
<dbReference type="InterPro" id="IPR005162">
    <property type="entry name" value="Retrotrans_gag_dom"/>
</dbReference>
<feature type="domain" description="Retrotransposon gag" evidence="1">
    <location>
        <begin position="76"/>
        <end position="136"/>
    </location>
</feature>
<comment type="caution">
    <text evidence="2">The sequence shown here is derived from an EMBL/GenBank/DDBJ whole genome shotgun (WGS) entry which is preliminary data.</text>
</comment>
<dbReference type="AlphaFoldDB" id="A0A8K0DK36"/>
<dbReference type="SUPFAM" id="SSF50630">
    <property type="entry name" value="Acid proteases"/>
    <property type="match status" value="1"/>
</dbReference>
<evidence type="ECO:0000313" key="3">
    <source>
        <dbReference type="Proteomes" id="UP000801492"/>
    </source>
</evidence>
<dbReference type="OrthoDB" id="6776990at2759"/>
<reference evidence="2" key="1">
    <citation type="submission" date="2019-08" db="EMBL/GenBank/DDBJ databases">
        <title>The genome of the North American firefly Photinus pyralis.</title>
        <authorList>
            <consortium name="Photinus pyralis genome working group"/>
            <person name="Fallon T.R."/>
            <person name="Sander Lower S.E."/>
            <person name="Weng J.-K."/>
        </authorList>
    </citation>
    <scope>NUCLEOTIDE SEQUENCE</scope>
    <source>
        <strain evidence="2">TRF0915ILg1</strain>
        <tissue evidence="2">Whole body</tissue>
    </source>
</reference>
<dbReference type="PROSITE" id="PS00141">
    <property type="entry name" value="ASP_PROTEASE"/>
    <property type="match status" value="1"/>
</dbReference>
<proteinExistence type="predicted"/>
<keyword evidence="3" id="KW-1185">Reference proteome</keyword>
<dbReference type="GO" id="GO:0006508">
    <property type="term" value="P:proteolysis"/>
    <property type="evidence" value="ECO:0007669"/>
    <property type="project" value="InterPro"/>
</dbReference>
<dbReference type="Pfam" id="PF03732">
    <property type="entry name" value="Retrotrans_gag"/>
    <property type="match status" value="1"/>
</dbReference>
<accession>A0A8K0DK36</accession>
<dbReference type="GO" id="GO:0004190">
    <property type="term" value="F:aspartic-type endopeptidase activity"/>
    <property type="evidence" value="ECO:0007669"/>
    <property type="project" value="InterPro"/>
</dbReference>
<dbReference type="CDD" id="cd00303">
    <property type="entry name" value="retropepsin_like"/>
    <property type="match status" value="1"/>
</dbReference>
<gene>
    <name evidence="2" type="ORF">ILUMI_01471</name>
</gene>
<organism evidence="2 3">
    <name type="scientific">Ignelater luminosus</name>
    <name type="common">Cucubano</name>
    <name type="synonym">Pyrophorus luminosus</name>
    <dbReference type="NCBI Taxonomy" id="2038154"/>
    <lineage>
        <taxon>Eukaryota</taxon>
        <taxon>Metazoa</taxon>
        <taxon>Ecdysozoa</taxon>
        <taxon>Arthropoda</taxon>
        <taxon>Hexapoda</taxon>
        <taxon>Insecta</taxon>
        <taxon>Pterygota</taxon>
        <taxon>Neoptera</taxon>
        <taxon>Endopterygota</taxon>
        <taxon>Coleoptera</taxon>
        <taxon>Polyphaga</taxon>
        <taxon>Elateriformia</taxon>
        <taxon>Elateroidea</taxon>
        <taxon>Elateridae</taxon>
        <taxon>Agrypninae</taxon>
        <taxon>Pyrophorini</taxon>
        <taxon>Ignelater</taxon>
    </lineage>
</organism>
<sequence>MQYPPPDLTIPETIPLASLFKFITPFDGKREELAIFLRNVNSAMRIAVPSQEANLLAYVLTQIRGTAGIATTNKHFPHWQSLYDFLNIHYSDTKHNAQLMCELMEIRQNKDETLSKFIERFELLVKRLTISVSNNSATEELEEGRLDLLNELALTKFIHFTNPQISNRLRGSKRDNLNEAFPIAQAEENSLKLINQTQNSSKNSSKTFEKLRRRNLESRTDDTIIYNYALSHDNAPVKSNITISFTTRIQNKTKTFIILLDTGATVSLLKYSSLASNLSNSNLQLNSNDTIKIKGIVAPAITTLGSIILRVQLHKLCIPTKFHVVDNQINLPYDGVLGTDFLQNNNATIFRMQELHLHNVSIPLNNRPPITKFVLKPRTEMIVPFLVQSPEISEGLIPEMKTLPGIYVSRALTKVLPNSLCLGTILNATDKERTYTLMPVTLLPFSEPSILKSANQTATVCTANTTNSSNSTISRAQQLISNLRLDHPSEEERTTLLRDYDKKQIEKADSRPLGLCHLAYRATKTNPPDVEQL</sequence>
<dbReference type="Gene3D" id="2.40.70.10">
    <property type="entry name" value="Acid Proteases"/>
    <property type="match status" value="1"/>
</dbReference>